<protein>
    <recommendedName>
        <fullName evidence="5">Porin family protein</fullName>
    </recommendedName>
</protein>
<dbReference type="EMBL" id="CP042806">
    <property type="protein sequence ID" value="QEE27805.1"/>
    <property type="molecule type" value="Genomic_DNA"/>
</dbReference>
<dbReference type="AlphaFoldDB" id="A0A5B9E9H5"/>
<evidence type="ECO:0000256" key="2">
    <source>
        <dbReference type="SAM" id="SignalP"/>
    </source>
</evidence>
<keyword evidence="4" id="KW-1185">Reference proteome</keyword>
<dbReference type="OrthoDB" id="121699at2"/>
<gene>
    <name evidence="3" type="ORF">FTW19_07235</name>
</gene>
<dbReference type="InterPro" id="IPR011250">
    <property type="entry name" value="OMP/PagP_B-barrel"/>
</dbReference>
<feature type="chain" id="PRO_5022669876" description="Porin family protein" evidence="2">
    <location>
        <begin position="31"/>
        <end position="305"/>
    </location>
</feature>
<evidence type="ECO:0000256" key="1">
    <source>
        <dbReference type="SAM" id="MobiDB-lite"/>
    </source>
</evidence>
<keyword evidence="2" id="KW-0732">Signal</keyword>
<accession>A0A5B9E9H5</accession>
<evidence type="ECO:0000313" key="4">
    <source>
        <dbReference type="Proteomes" id="UP000321820"/>
    </source>
</evidence>
<sequence>MLMSTEFTGRRMARIVGLFALAAGSLVAKAQSASEPKLDLTPTLPSLNEYLHDTTPSASYSSSVVASVEPEMNFSSEMQPPPRRQYGRPRYNDRNHNPDGSNRYTFMVGGGFVSPVGSTSNYQTIGWKIAVGGGVNFNKYFGVLLQYDYDRMNIPSYILRKMISDYSAIGFDATGLDGNTHLWSITLNPIITFMQDESSSAYVTGGGGFYRKVTNFTLPQVGYYCDYFYGCYPVQSNQTFDHYSNNAGGVNIGLGFTHKLSHYSNQKLFAEARYTWVDNQPNNNIYYTPNNYRTSYIPVTFGLRW</sequence>
<dbReference type="Proteomes" id="UP000321820">
    <property type="component" value="Chromosome"/>
</dbReference>
<name>A0A5B9E9H5_9BACT</name>
<organism evidence="3 4">
    <name type="scientific">Terriglobus albidus</name>
    <dbReference type="NCBI Taxonomy" id="1592106"/>
    <lineage>
        <taxon>Bacteria</taxon>
        <taxon>Pseudomonadati</taxon>
        <taxon>Acidobacteriota</taxon>
        <taxon>Terriglobia</taxon>
        <taxon>Terriglobales</taxon>
        <taxon>Acidobacteriaceae</taxon>
        <taxon>Terriglobus</taxon>
    </lineage>
</organism>
<dbReference type="RefSeq" id="WP_147646995.1">
    <property type="nucleotide sequence ID" value="NZ_CP042806.1"/>
</dbReference>
<evidence type="ECO:0008006" key="5">
    <source>
        <dbReference type="Google" id="ProtNLM"/>
    </source>
</evidence>
<proteinExistence type="predicted"/>
<dbReference type="Gene3D" id="2.40.160.20">
    <property type="match status" value="1"/>
</dbReference>
<dbReference type="SUPFAM" id="SSF56925">
    <property type="entry name" value="OMPA-like"/>
    <property type="match status" value="1"/>
</dbReference>
<reference evidence="3 4" key="1">
    <citation type="submission" date="2019-08" db="EMBL/GenBank/DDBJ databases">
        <title>Complete genome sequence of Terriglobus albidus strain ORNL.</title>
        <authorList>
            <person name="Podar M."/>
        </authorList>
    </citation>
    <scope>NUCLEOTIDE SEQUENCE [LARGE SCALE GENOMIC DNA]</scope>
    <source>
        <strain evidence="3 4">ORNL</strain>
    </source>
</reference>
<dbReference type="KEGG" id="talb:FTW19_07235"/>
<feature type="region of interest" description="Disordered" evidence="1">
    <location>
        <begin position="71"/>
        <end position="100"/>
    </location>
</feature>
<feature type="signal peptide" evidence="2">
    <location>
        <begin position="1"/>
        <end position="30"/>
    </location>
</feature>
<evidence type="ECO:0000313" key="3">
    <source>
        <dbReference type="EMBL" id="QEE27805.1"/>
    </source>
</evidence>